<reference evidence="2" key="1">
    <citation type="submission" date="2020-05" db="UniProtKB">
        <authorList>
            <consortium name="EnsemblMetazoa"/>
        </authorList>
    </citation>
    <scope>IDENTIFICATION</scope>
    <source>
        <strain evidence="2">MAF</strain>
    </source>
</reference>
<accession>A0A182V6R9</accession>
<evidence type="ECO:0000313" key="3">
    <source>
        <dbReference type="Proteomes" id="UP000075903"/>
    </source>
</evidence>
<proteinExistence type="predicted"/>
<protein>
    <submittedName>
        <fullName evidence="2">Uncharacterized protein</fullName>
    </submittedName>
</protein>
<organism evidence="2 3">
    <name type="scientific">Anopheles merus</name>
    <name type="common">Mosquito</name>
    <dbReference type="NCBI Taxonomy" id="30066"/>
    <lineage>
        <taxon>Eukaryota</taxon>
        <taxon>Metazoa</taxon>
        <taxon>Ecdysozoa</taxon>
        <taxon>Arthropoda</taxon>
        <taxon>Hexapoda</taxon>
        <taxon>Insecta</taxon>
        <taxon>Pterygota</taxon>
        <taxon>Neoptera</taxon>
        <taxon>Endopterygota</taxon>
        <taxon>Diptera</taxon>
        <taxon>Nematocera</taxon>
        <taxon>Culicoidea</taxon>
        <taxon>Culicidae</taxon>
        <taxon>Anophelinae</taxon>
        <taxon>Anopheles</taxon>
    </lineage>
</organism>
<evidence type="ECO:0000313" key="2">
    <source>
        <dbReference type="EnsemblMetazoa" id="AMEM009804-PA"/>
    </source>
</evidence>
<dbReference type="EnsemblMetazoa" id="AMEM009804-RA">
    <property type="protein sequence ID" value="AMEM009804-PA"/>
    <property type="gene ID" value="AMEM009804"/>
</dbReference>
<name>A0A182V6R9_ANOME</name>
<dbReference type="Proteomes" id="UP000075903">
    <property type="component" value="Unassembled WGS sequence"/>
</dbReference>
<dbReference type="VEuPathDB" id="VectorBase:AMEM009804"/>
<feature type="region of interest" description="Disordered" evidence="1">
    <location>
        <begin position="1"/>
        <end position="25"/>
    </location>
</feature>
<evidence type="ECO:0000256" key="1">
    <source>
        <dbReference type="SAM" id="MobiDB-lite"/>
    </source>
</evidence>
<sequence>MSGCFRSTMNTVSPSSGSFDSTNNHVQKPLTRAPWFESEKEVALQQRVVERAPSGTLDSCTLQQHLARLTFSVGATVVGAINKLHHQLIETLIAAVVGLSVCGLGNHHTQLLTP</sequence>
<keyword evidence="3" id="KW-1185">Reference proteome</keyword>
<dbReference type="AlphaFoldDB" id="A0A182V6R9"/>